<evidence type="ECO:0000313" key="3">
    <source>
        <dbReference type="EMBL" id="MFD0622518.1"/>
    </source>
</evidence>
<name>A0ABW2WLD3_9ACTN</name>
<keyword evidence="4" id="KW-1185">Reference proteome</keyword>
<feature type="compositionally biased region" description="Basic and acidic residues" evidence="1">
    <location>
        <begin position="383"/>
        <end position="402"/>
    </location>
</feature>
<reference evidence="2" key="1">
    <citation type="journal article" date="2014" name="Int. J. Syst. Evol. Microbiol.">
        <title>Complete genome of a new Firmicutes species belonging to the dominant human colonic microbiota ('Ruminococcus bicirculans') reveals two chromosomes and a selective capacity to utilize plant glucans.</title>
        <authorList>
            <consortium name="NISC Comparative Sequencing Program"/>
            <person name="Wegmann U."/>
            <person name="Louis P."/>
            <person name="Goesmann A."/>
            <person name="Henrissat B."/>
            <person name="Duncan S.H."/>
            <person name="Flint H.J."/>
        </authorList>
    </citation>
    <scope>NUCLEOTIDE SEQUENCE</scope>
    <source>
        <strain evidence="2">JCM 12607</strain>
    </source>
</reference>
<comment type="caution">
    <text evidence="2">The sequence shown here is derived from an EMBL/GenBank/DDBJ whole genome shotgun (WGS) entry which is preliminary data.</text>
</comment>
<gene>
    <name evidence="2" type="ORF">ACFQ2K_03195</name>
    <name evidence="3" type="ORF">ACFQ2K_06370</name>
</gene>
<protein>
    <submittedName>
        <fullName evidence="2">Uncharacterized protein</fullName>
    </submittedName>
</protein>
<accession>A0ABW2WLD3</accession>
<reference evidence="2" key="3">
    <citation type="submission" date="2024-09" db="EMBL/GenBank/DDBJ databases">
        <authorList>
            <person name="Sun Q."/>
            <person name="Mori K."/>
        </authorList>
    </citation>
    <scope>NUCLEOTIDE SEQUENCE</scope>
    <source>
        <strain evidence="2">JCM 12607</strain>
    </source>
</reference>
<feature type="region of interest" description="Disordered" evidence="1">
    <location>
        <begin position="356"/>
        <end position="436"/>
    </location>
</feature>
<dbReference type="EMBL" id="JBHTGL010000007">
    <property type="protein sequence ID" value="MFD0622518.1"/>
    <property type="molecule type" value="Genomic_DNA"/>
</dbReference>
<evidence type="ECO:0000313" key="2">
    <source>
        <dbReference type="EMBL" id="MFD0621948.1"/>
    </source>
</evidence>
<evidence type="ECO:0000256" key="1">
    <source>
        <dbReference type="SAM" id="MobiDB-lite"/>
    </source>
</evidence>
<evidence type="ECO:0000313" key="4">
    <source>
        <dbReference type="Proteomes" id="UP001596915"/>
    </source>
</evidence>
<feature type="region of interest" description="Disordered" evidence="1">
    <location>
        <begin position="26"/>
        <end position="49"/>
    </location>
</feature>
<proteinExistence type="predicted"/>
<reference evidence="4" key="2">
    <citation type="journal article" date="2019" name="Int. J. Syst. Evol. Microbiol.">
        <title>The Global Catalogue of Microorganisms (GCM) 10K type strain sequencing project: providing services to taxonomists for standard genome sequencing and annotation.</title>
        <authorList>
            <consortium name="The Broad Institute Genomics Platform"/>
            <consortium name="The Broad Institute Genome Sequencing Center for Infectious Disease"/>
            <person name="Wu L."/>
            <person name="Ma J."/>
        </authorList>
    </citation>
    <scope>NUCLEOTIDE SEQUENCE [LARGE SCALE GENOMIC DNA]</scope>
    <source>
        <strain evidence="4">JCM 12607</strain>
    </source>
</reference>
<dbReference type="EMBL" id="JBHTGL010000005">
    <property type="protein sequence ID" value="MFD0621948.1"/>
    <property type="molecule type" value="Genomic_DNA"/>
</dbReference>
<dbReference type="Proteomes" id="UP001596915">
    <property type="component" value="Unassembled WGS sequence"/>
</dbReference>
<organism evidence="2 4">
    <name type="scientific">Streptomyces sanglieri</name>
    <dbReference type="NCBI Taxonomy" id="193460"/>
    <lineage>
        <taxon>Bacteria</taxon>
        <taxon>Bacillati</taxon>
        <taxon>Actinomycetota</taxon>
        <taxon>Actinomycetes</taxon>
        <taxon>Kitasatosporales</taxon>
        <taxon>Streptomycetaceae</taxon>
        <taxon>Streptomyces</taxon>
    </lineage>
</organism>
<feature type="compositionally biased region" description="Low complexity" evidence="1">
    <location>
        <begin position="601"/>
        <end position="621"/>
    </location>
</feature>
<feature type="region of interest" description="Disordered" evidence="1">
    <location>
        <begin position="589"/>
        <end position="621"/>
    </location>
</feature>
<feature type="region of interest" description="Disordered" evidence="1">
    <location>
        <begin position="295"/>
        <end position="333"/>
    </location>
</feature>
<sequence>MAAPAAVDSLFEDLFDDYLGEAPVERSRRLRSVPPQAGPAPRRKAGPPLALGENARARLKAAVRALLDALDGAPDPVRLAVIVLASRTPSESGEVEIRTRELGRWIGLSKSRTASEVVPALRRSGLVSVETLEGEFDQPAGLRCKVLPLWAAQDVVGHALNLEKKELATLLRLMEAVMAPGWAHRDGWVTPAGLLGTRTGRGAATDRLALLLLVLEARETGRVRLCGGTVDKKRGRLAATLARLLGCSVGAAERVLERLEDRDLVRRVRLRTGSRLANRTRLMIPAVAAAHSRAGAGAVREDHSQAPDPVFSEPDVTAVQSEAPGSEEDPQVSGVLVTDEPDVAEPDVAAALHTDHPHLVTPGSPLSLSGRCSGEGRGGSSDLPDRACVREDGGPLRGEQPKKAPSISSKKPGRGPVPGAGRGRQQQQGRVPLPPEDLRTVLAPVDLVWARLERPGVRRLVEAAARSELGKVVGFAGRADAPQILADRLARHLENQMRLGRPITDPVGWLIGLALPQRQQCGDVRCDDRVLLGSGQDCPRCTEKQNDRRDQRRAVAAAIDAAMPGASETERRAATEQQLHQNVTARAWAREHEREHHRARQAATAQARAKAPAAQPADDVPATPVAPVVLPAPRPVAVVAAPEPEPADVDDDQELVLENLTREQVRNWRVRAMKDHQVVFDHADRYGETSARRLFSNQLVDEAQRLAGTHHLVLEHTTWGQA</sequence>